<dbReference type="Gene3D" id="1.10.10.2520">
    <property type="entry name" value="Cell wall hydrolase SleB, domain 1"/>
    <property type="match status" value="1"/>
</dbReference>
<dbReference type="InterPro" id="IPR042047">
    <property type="entry name" value="SleB_dom1"/>
</dbReference>
<evidence type="ECO:0000313" key="3">
    <source>
        <dbReference type="Proteomes" id="UP000887578"/>
    </source>
</evidence>
<accession>A0A914P8K5</accession>
<keyword evidence="3" id="KW-1185">Reference proteome</keyword>
<dbReference type="AlphaFoldDB" id="A0A914P8K5"/>
<dbReference type="Proteomes" id="UP000887578">
    <property type="component" value="Unplaced"/>
</dbReference>
<feature type="domain" description="Cell wall hydrolase SleB" evidence="2">
    <location>
        <begin position="5"/>
        <end position="100"/>
    </location>
</feature>
<evidence type="ECO:0000259" key="2">
    <source>
        <dbReference type="Pfam" id="PF07486"/>
    </source>
</evidence>
<evidence type="ECO:0000256" key="1">
    <source>
        <dbReference type="SAM" id="MobiDB-lite"/>
    </source>
</evidence>
<organism evidence="3 4">
    <name type="scientific">Panagrolaimus davidi</name>
    <dbReference type="NCBI Taxonomy" id="227884"/>
    <lineage>
        <taxon>Eukaryota</taxon>
        <taxon>Metazoa</taxon>
        <taxon>Ecdysozoa</taxon>
        <taxon>Nematoda</taxon>
        <taxon>Chromadorea</taxon>
        <taxon>Rhabditida</taxon>
        <taxon>Tylenchina</taxon>
        <taxon>Panagrolaimomorpha</taxon>
        <taxon>Panagrolaimoidea</taxon>
        <taxon>Panagrolaimidae</taxon>
        <taxon>Panagrolaimus</taxon>
    </lineage>
</organism>
<dbReference type="GO" id="GO:0016787">
    <property type="term" value="F:hydrolase activity"/>
    <property type="evidence" value="ECO:0007669"/>
    <property type="project" value="InterPro"/>
</dbReference>
<evidence type="ECO:0000313" key="4">
    <source>
        <dbReference type="WBParaSite" id="PDA_v2.g14371.t1"/>
    </source>
</evidence>
<protein>
    <submittedName>
        <fullName evidence="4">Cell wall hydrolase SleB domain-containing protein</fullName>
    </submittedName>
</protein>
<dbReference type="Pfam" id="PF07486">
    <property type="entry name" value="Hydrolase_2"/>
    <property type="match status" value="1"/>
</dbReference>
<dbReference type="WBParaSite" id="PDA_v2.g14371.t1">
    <property type="protein sequence ID" value="PDA_v2.g14371.t1"/>
    <property type="gene ID" value="PDA_v2.g14371"/>
</dbReference>
<dbReference type="InterPro" id="IPR011105">
    <property type="entry name" value="Cell_wall_hydrolase_SleB"/>
</dbReference>
<sequence>MEARGESAEGQASVVYVIVTRSRLNRSYWGGNKIADVCKKGGQFECWNSPTNNIDTACEEYKNVEKVVKDVIYNGAYGHLDDGSDHFNNPDKEGYPTWTNNCA</sequence>
<reference evidence="4" key="1">
    <citation type="submission" date="2022-11" db="UniProtKB">
        <authorList>
            <consortium name="WormBaseParasite"/>
        </authorList>
    </citation>
    <scope>IDENTIFICATION</scope>
</reference>
<feature type="compositionally biased region" description="Basic and acidic residues" evidence="1">
    <location>
        <begin position="83"/>
        <end position="94"/>
    </location>
</feature>
<feature type="region of interest" description="Disordered" evidence="1">
    <location>
        <begin position="83"/>
        <end position="103"/>
    </location>
</feature>
<proteinExistence type="predicted"/>
<name>A0A914P8K5_9BILA</name>